<dbReference type="PANTHER" id="PTHR48111">
    <property type="entry name" value="REGULATOR OF RPOS"/>
    <property type="match status" value="1"/>
</dbReference>
<evidence type="ECO:0000256" key="5">
    <source>
        <dbReference type="ARBA" id="ARBA00023163"/>
    </source>
</evidence>
<dbReference type="InterPro" id="IPR001867">
    <property type="entry name" value="OmpR/PhoB-type_DNA-bd"/>
</dbReference>
<dbReference type="InterPro" id="IPR011006">
    <property type="entry name" value="CheY-like_superfamily"/>
</dbReference>
<organism evidence="6 7">
    <name type="scientific">Alicyclobacillus acidoterrestris (strain ATCC 49025 / DSM 3922 / CIP 106132 / NCIMB 13137 / GD3B)</name>
    <dbReference type="NCBI Taxonomy" id="1356854"/>
    <lineage>
        <taxon>Bacteria</taxon>
        <taxon>Bacillati</taxon>
        <taxon>Bacillota</taxon>
        <taxon>Bacilli</taxon>
        <taxon>Bacillales</taxon>
        <taxon>Alicyclobacillaceae</taxon>
        <taxon>Alicyclobacillus</taxon>
    </lineage>
</organism>
<dbReference type="PROSITE" id="PS51755">
    <property type="entry name" value="OMPR_PHOB"/>
    <property type="match status" value="1"/>
</dbReference>
<accession>T0DMW2</accession>
<keyword evidence="3" id="KW-0805">Transcription regulation</keyword>
<evidence type="ECO:0000256" key="2">
    <source>
        <dbReference type="ARBA" id="ARBA00023012"/>
    </source>
</evidence>
<dbReference type="InterPro" id="IPR036388">
    <property type="entry name" value="WH-like_DNA-bd_sf"/>
</dbReference>
<keyword evidence="4" id="KW-0238">DNA-binding</keyword>
<dbReference type="OrthoDB" id="2373414at2"/>
<dbReference type="GO" id="GO:0000976">
    <property type="term" value="F:transcription cis-regulatory region binding"/>
    <property type="evidence" value="ECO:0007669"/>
    <property type="project" value="TreeGrafter"/>
</dbReference>
<dbReference type="eggNOG" id="COG0745">
    <property type="taxonomic scope" value="Bacteria"/>
</dbReference>
<dbReference type="GO" id="GO:0032993">
    <property type="term" value="C:protein-DNA complex"/>
    <property type="evidence" value="ECO:0007669"/>
    <property type="project" value="TreeGrafter"/>
</dbReference>
<evidence type="ECO:0000256" key="4">
    <source>
        <dbReference type="ARBA" id="ARBA00023125"/>
    </source>
</evidence>
<dbReference type="KEGG" id="aaco:K1I37_20355"/>
<dbReference type="SMART" id="SM00862">
    <property type="entry name" value="Trans_reg_C"/>
    <property type="match status" value="1"/>
</dbReference>
<dbReference type="PROSITE" id="PS50110">
    <property type="entry name" value="RESPONSE_REGULATORY"/>
    <property type="match status" value="1"/>
</dbReference>
<gene>
    <name evidence="6" type="ORF">K1I37_20355</name>
</gene>
<dbReference type="CDD" id="cd00383">
    <property type="entry name" value="trans_reg_C"/>
    <property type="match status" value="1"/>
</dbReference>
<sequence length="226" mass="25676">MYQCSDVKILLVDDEENILQFLELGLQNEGFQVSTASDGMSAINQAKEFHPHIVILDIMMPGMNGFEVCTLLKKTENVAVIMLTAKDDVDDRVKGLTLGADDYMVKPFSFQELLARIHARIRNQFPQLLNELVVGPYRIDDARKEVTFQGNKLSLSPTEYELLKYLVINHGIVLSKAKILDQVWGYDFAGQDNIVEVYISSLREKLNDTEHQHIRTVRGSGYRVDV</sequence>
<evidence type="ECO:0000256" key="3">
    <source>
        <dbReference type="ARBA" id="ARBA00023015"/>
    </source>
</evidence>
<dbReference type="GO" id="GO:0000156">
    <property type="term" value="F:phosphorelay response regulator activity"/>
    <property type="evidence" value="ECO:0007669"/>
    <property type="project" value="TreeGrafter"/>
</dbReference>
<reference evidence="7" key="1">
    <citation type="journal article" date="2022" name="G3 (Bethesda)">
        <title>Unveiling the complete genome sequence of Alicyclobacillus acidoterrestris DSM 3922T, a taint-producing strain.</title>
        <authorList>
            <person name="Leonardo I.C."/>
            <person name="Barreto Crespo M.T."/>
            <person name="Gaspar F.B."/>
        </authorList>
    </citation>
    <scope>NUCLEOTIDE SEQUENCE [LARGE SCALE GENOMIC DNA]</scope>
    <source>
        <strain evidence="7">DSM 3922</strain>
    </source>
</reference>
<dbReference type="GO" id="GO:0006355">
    <property type="term" value="P:regulation of DNA-templated transcription"/>
    <property type="evidence" value="ECO:0007669"/>
    <property type="project" value="InterPro"/>
</dbReference>
<dbReference type="InterPro" id="IPR039420">
    <property type="entry name" value="WalR-like"/>
</dbReference>
<dbReference type="Pfam" id="PF00072">
    <property type="entry name" value="Response_reg"/>
    <property type="match status" value="1"/>
</dbReference>
<dbReference type="Pfam" id="PF00486">
    <property type="entry name" value="Trans_reg_C"/>
    <property type="match status" value="1"/>
</dbReference>
<dbReference type="SUPFAM" id="SSF52172">
    <property type="entry name" value="CheY-like"/>
    <property type="match status" value="1"/>
</dbReference>
<keyword evidence="7" id="KW-1185">Reference proteome</keyword>
<accession>A0A9E7CVZ9</accession>
<name>T0DMW2_ALIAG</name>
<evidence type="ECO:0000313" key="7">
    <source>
        <dbReference type="Proteomes" id="UP000829401"/>
    </source>
</evidence>
<dbReference type="Gene3D" id="1.10.10.10">
    <property type="entry name" value="Winged helix-like DNA-binding domain superfamily/Winged helix DNA-binding domain"/>
    <property type="match status" value="1"/>
</dbReference>
<dbReference type="PANTHER" id="PTHR48111:SF1">
    <property type="entry name" value="TWO-COMPONENT RESPONSE REGULATOR ORR33"/>
    <property type="match status" value="1"/>
</dbReference>
<dbReference type="Gene3D" id="3.40.50.2300">
    <property type="match status" value="1"/>
</dbReference>
<dbReference type="Proteomes" id="UP000829401">
    <property type="component" value="Chromosome"/>
</dbReference>
<dbReference type="FunFam" id="1.10.10.10:FF:000005">
    <property type="entry name" value="Two-component system response regulator"/>
    <property type="match status" value="1"/>
</dbReference>
<evidence type="ECO:0000313" key="6">
    <source>
        <dbReference type="EMBL" id="UNO48908.1"/>
    </source>
</evidence>
<dbReference type="CDD" id="cd17574">
    <property type="entry name" value="REC_OmpR"/>
    <property type="match status" value="1"/>
</dbReference>
<evidence type="ECO:0000256" key="1">
    <source>
        <dbReference type="ARBA" id="ARBA00022553"/>
    </source>
</evidence>
<keyword evidence="1" id="KW-0597">Phosphoprotein</keyword>
<dbReference type="RefSeq" id="WP_021295160.1">
    <property type="nucleotide sequence ID" value="NZ_AURB01000046.1"/>
</dbReference>
<keyword evidence="2" id="KW-0902">Two-component regulatory system</keyword>
<keyword evidence="5" id="KW-0804">Transcription</keyword>
<dbReference type="FunFam" id="3.40.50.2300:FF:000001">
    <property type="entry name" value="DNA-binding response regulator PhoB"/>
    <property type="match status" value="1"/>
</dbReference>
<dbReference type="EMBL" id="CP080467">
    <property type="protein sequence ID" value="UNO48908.1"/>
    <property type="molecule type" value="Genomic_DNA"/>
</dbReference>
<proteinExistence type="predicted"/>
<dbReference type="STRING" id="1356854.N007_02580"/>
<dbReference type="GO" id="GO:0005829">
    <property type="term" value="C:cytosol"/>
    <property type="evidence" value="ECO:0007669"/>
    <property type="project" value="TreeGrafter"/>
</dbReference>
<dbReference type="Gene3D" id="6.10.250.690">
    <property type="match status" value="1"/>
</dbReference>
<dbReference type="InterPro" id="IPR001789">
    <property type="entry name" value="Sig_transdc_resp-reg_receiver"/>
</dbReference>
<dbReference type="AlphaFoldDB" id="T0DMW2"/>
<protein>
    <submittedName>
        <fullName evidence="6">Response regulator transcription factor</fullName>
    </submittedName>
</protein>
<dbReference type="SMART" id="SM00448">
    <property type="entry name" value="REC"/>
    <property type="match status" value="1"/>
</dbReference>